<accession>A0A1F8GSI4</accession>
<name>A0A1F8GSI4_9BACT</name>
<evidence type="ECO:0000313" key="1">
    <source>
        <dbReference type="EMBL" id="OGN27950.1"/>
    </source>
</evidence>
<dbReference type="Proteomes" id="UP000179047">
    <property type="component" value="Unassembled WGS sequence"/>
</dbReference>
<evidence type="ECO:0000313" key="2">
    <source>
        <dbReference type="Proteomes" id="UP000179047"/>
    </source>
</evidence>
<dbReference type="AlphaFoldDB" id="A0A1F8GSI4"/>
<proteinExistence type="predicted"/>
<organism evidence="1 2">
    <name type="scientific">Candidatus Yanofskybacteria bacterium RIFCSPLOWO2_01_FULL_49_25</name>
    <dbReference type="NCBI Taxonomy" id="1802701"/>
    <lineage>
        <taxon>Bacteria</taxon>
        <taxon>Candidatus Yanofskyibacteriota</taxon>
    </lineage>
</organism>
<comment type="caution">
    <text evidence="1">The sequence shown here is derived from an EMBL/GenBank/DDBJ whole genome shotgun (WGS) entry which is preliminary data.</text>
</comment>
<reference evidence="1 2" key="1">
    <citation type="journal article" date="2016" name="Nat. Commun.">
        <title>Thousands of microbial genomes shed light on interconnected biogeochemical processes in an aquifer system.</title>
        <authorList>
            <person name="Anantharaman K."/>
            <person name="Brown C.T."/>
            <person name="Hug L.A."/>
            <person name="Sharon I."/>
            <person name="Castelle C.J."/>
            <person name="Probst A.J."/>
            <person name="Thomas B.C."/>
            <person name="Singh A."/>
            <person name="Wilkins M.J."/>
            <person name="Karaoz U."/>
            <person name="Brodie E.L."/>
            <person name="Williams K.H."/>
            <person name="Hubbard S.S."/>
            <person name="Banfield J.F."/>
        </authorList>
    </citation>
    <scope>NUCLEOTIDE SEQUENCE [LARGE SCALE GENOMIC DNA]</scope>
</reference>
<dbReference type="EMBL" id="MGKP01000025">
    <property type="protein sequence ID" value="OGN27950.1"/>
    <property type="molecule type" value="Genomic_DNA"/>
</dbReference>
<gene>
    <name evidence="1" type="ORF">A3A33_04295</name>
</gene>
<protein>
    <submittedName>
        <fullName evidence="1">Uncharacterized protein</fullName>
    </submittedName>
</protein>
<sequence>MSLTSPVKQKEKASIVINTAPLAYCTITETLPSGTISTSKDLDPKTSGDDGMATWTWSINWNTKPSPPPAKLDLSCTKDGDSATTTTYFDIIPS</sequence>
<dbReference type="STRING" id="1802701.A3A33_04295"/>